<keyword evidence="4 10" id="KW-0863">Zinc-finger</keyword>
<organism evidence="12 13">
    <name type="scientific">Chilo suppressalis</name>
    <name type="common">Asiatic rice borer moth</name>
    <dbReference type="NCBI Taxonomy" id="168631"/>
    <lineage>
        <taxon>Eukaryota</taxon>
        <taxon>Metazoa</taxon>
        <taxon>Ecdysozoa</taxon>
        <taxon>Arthropoda</taxon>
        <taxon>Hexapoda</taxon>
        <taxon>Insecta</taxon>
        <taxon>Pterygota</taxon>
        <taxon>Neoptera</taxon>
        <taxon>Endopterygota</taxon>
        <taxon>Lepidoptera</taxon>
        <taxon>Glossata</taxon>
        <taxon>Ditrysia</taxon>
        <taxon>Pyraloidea</taxon>
        <taxon>Crambidae</taxon>
        <taxon>Crambinae</taxon>
        <taxon>Chilo</taxon>
    </lineage>
</organism>
<dbReference type="SUPFAM" id="SSF53335">
    <property type="entry name" value="S-adenosyl-L-methionine-dependent methyltransferases"/>
    <property type="match status" value="1"/>
</dbReference>
<keyword evidence="2" id="KW-0808">Transferase</keyword>
<evidence type="ECO:0000256" key="5">
    <source>
        <dbReference type="ARBA" id="ARBA00022833"/>
    </source>
</evidence>
<keyword evidence="1" id="KW-0489">Methyltransferase</keyword>
<dbReference type="PANTHER" id="PTHR43648:SF1">
    <property type="entry name" value="ELECTRON TRANSFER FLAVOPROTEIN BETA SUBUNIT LYSINE METHYLTRANSFERASE"/>
    <property type="match status" value="1"/>
</dbReference>
<evidence type="ECO:0000256" key="4">
    <source>
        <dbReference type="ARBA" id="ARBA00022771"/>
    </source>
</evidence>
<protein>
    <recommendedName>
        <fullName evidence="9">ETFB lysine methyltransferase</fullName>
    </recommendedName>
    <alternativeName>
        <fullName evidence="8">Protein N-lysine methyltransferase METTL20</fullName>
    </alternativeName>
</protein>
<gene>
    <name evidence="12" type="ORF">CHILSU_LOCUS6719</name>
</gene>
<dbReference type="SUPFAM" id="SSF57716">
    <property type="entry name" value="Glucocorticoid receptor-like (DNA-binding domain)"/>
    <property type="match status" value="1"/>
</dbReference>
<keyword evidence="5" id="KW-0862">Zinc</keyword>
<dbReference type="EMBL" id="OU963916">
    <property type="protein sequence ID" value="CAH0403445.1"/>
    <property type="molecule type" value="Genomic_DNA"/>
</dbReference>
<dbReference type="InterPro" id="IPR029063">
    <property type="entry name" value="SAM-dependent_MTases_sf"/>
</dbReference>
<evidence type="ECO:0000256" key="3">
    <source>
        <dbReference type="ARBA" id="ARBA00022723"/>
    </source>
</evidence>
<dbReference type="InterPro" id="IPR038441">
    <property type="entry name" value="THAP_Znf_sf"/>
</dbReference>
<keyword evidence="13" id="KW-1185">Reference proteome</keyword>
<dbReference type="PROSITE" id="PS50950">
    <property type="entry name" value="ZF_THAP"/>
    <property type="match status" value="1"/>
</dbReference>
<name>A0ABN8B5H4_CHISP</name>
<dbReference type="Pfam" id="PF05485">
    <property type="entry name" value="THAP"/>
    <property type="match status" value="1"/>
</dbReference>
<evidence type="ECO:0000256" key="7">
    <source>
        <dbReference type="ARBA" id="ARBA00037932"/>
    </source>
</evidence>
<dbReference type="InterPro" id="IPR006612">
    <property type="entry name" value="THAP_Znf"/>
</dbReference>
<feature type="domain" description="THAP-type" evidence="11">
    <location>
        <begin position="1"/>
        <end position="83"/>
    </location>
</feature>
<evidence type="ECO:0000256" key="2">
    <source>
        <dbReference type="ARBA" id="ARBA00022679"/>
    </source>
</evidence>
<sequence>MPRVYCAVYGCFNSSITNPELSYFRLPADAERRSKWLHLISREDLTNKPPQCYTVCEAHFDDMDILAGTHRKKLKNNSLPSLCLPIIQKKDVQTETEAPKLVEKCIQTEDTPRLVYIKMLKDVTSLIFKHTVCSRSHLTPELVLRLITPSCPLWKAREEELPFKDPFWAFYWPGGQATARYILDNKIIMANRRVIDIGCGCGAGAIAAAKMKAEFVMANDVDEIATAASLINAELNEVSIQTSSENFIGTQCEGFDTVLIGDMFYDEEFANLLFDWLRSLSSGGKMVLIGDPGRHGLTEKRRKHLILLAKYDLPQVSCIENHGFMETSLWKLK</sequence>
<accession>A0ABN8B5H4</accession>
<dbReference type="Pfam" id="PF06325">
    <property type="entry name" value="PrmA"/>
    <property type="match status" value="1"/>
</dbReference>
<evidence type="ECO:0000259" key="11">
    <source>
        <dbReference type="PROSITE" id="PS50950"/>
    </source>
</evidence>
<dbReference type="Gene3D" id="6.20.210.20">
    <property type="entry name" value="THAP domain"/>
    <property type="match status" value="1"/>
</dbReference>
<evidence type="ECO:0000313" key="13">
    <source>
        <dbReference type="Proteomes" id="UP001153292"/>
    </source>
</evidence>
<evidence type="ECO:0000256" key="6">
    <source>
        <dbReference type="ARBA" id="ARBA00023125"/>
    </source>
</evidence>
<dbReference type="SMART" id="SM00692">
    <property type="entry name" value="DM3"/>
    <property type="match status" value="1"/>
</dbReference>
<keyword evidence="6 10" id="KW-0238">DNA-binding</keyword>
<evidence type="ECO:0000313" key="12">
    <source>
        <dbReference type="EMBL" id="CAH0403445.1"/>
    </source>
</evidence>
<dbReference type="PANTHER" id="PTHR43648">
    <property type="entry name" value="ELECTRON TRANSFER FLAVOPROTEIN BETA SUBUNIT LYSINE METHYLTRANSFERASE"/>
    <property type="match status" value="1"/>
</dbReference>
<evidence type="ECO:0000256" key="1">
    <source>
        <dbReference type="ARBA" id="ARBA00022603"/>
    </source>
</evidence>
<evidence type="ECO:0000256" key="8">
    <source>
        <dbReference type="ARBA" id="ARBA00041867"/>
    </source>
</evidence>
<evidence type="ECO:0000256" key="10">
    <source>
        <dbReference type="PROSITE-ProRule" id="PRU00309"/>
    </source>
</evidence>
<comment type="similarity">
    <text evidence="7">Belongs to the methyltransferase superfamily. ETFBKMT family.</text>
</comment>
<dbReference type="Gene3D" id="3.40.50.150">
    <property type="entry name" value="Vaccinia Virus protein VP39"/>
    <property type="match status" value="1"/>
</dbReference>
<evidence type="ECO:0000256" key="9">
    <source>
        <dbReference type="ARBA" id="ARBA00042266"/>
    </source>
</evidence>
<dbReference type="InterPro" id="IPR050078">
    <property type="entry name" value="Ribosomal_L11_MeTrfase_PrmA"/>
</dbReference>
<dbReference type="Proteomes" id="UP001153292">
    <property type="component" value="Chromosome 23"/>
</dbReference>
<dbReference type="SMART" id="SM00980">
    <property type="entry name" value="THAP"/>
    <property type="match status" value="1"/>
</dbReference>
<proteinExistence type="inferred from homology"/>
<keyword evidence="3" id="KW-0479">Metal-binding</keyword>
<reference evidence="12" key="1">
    <citation type="submission" date="2021-12" db="EMBL/GenBank/DDBJ databases">
        <authorList>
            <person name="King R."/>
        </authorList>
    </citation>
    <scope>NUCLEOTIDE SEQUENCE</scope>
</reference>